<dbReference type="Pfam" id="PF13193">
    <property type="entry name" value="AMP-binding_C"/>
    <property type="match status" value="1"/>
</dbReference>
<organism evidence="4 5">
    <name type="scientific">Noviherbaspirillum aridicola</name>
    <dbReference type="NCBI Taxonomy" id="2849687"/>
    <lineage>
        <taxon>Bacteria</taxon>
        <taxon>Pseudomonadati</taxon>
        <taxon>Pseudomonadota</taxon>
        <taxon>Betaproteobacteria</taxon>
        <taxon>Burkholderiales</taxon>
        <taxon>Oxalobacteraceae</taxon>
        <taxon>Noviherbaspirillum</taxon>
    </lineage>
</organism>
<sequence>MEAPGSQPDMTQRPWTRLHPAPPHAATAGGAGGQPADGLSLFRRAAAAAPGHPAIHYFDRTLSYADVDLLSDRFAAFLGARGIREGDRVALYLQNVPQFLICLVGAWKAGAIGVSINPMNRARELGLLLRDSGARALVLHGDLYRDVAADVLRDLPDVLAVTTPAHAFQSRHDARVFGGMEPARYDGAVALDEVFAAAMPGAGLRQAMAPDAPAMLVYTSGTTGMPKGAVISHANFAIGAILWQEWVALRDGAPILAIAPLFHITGLLGHIGLAFAAKAPLILSMRFHPAVAAEAAQEYRAEFVVGAITAFIAMMNSPDVQPGQLRTLKMAYTGGAPVPARVADEFMRRFGLPVRNCYGMTETTSLIVGVPRDRETPVDANGACSIGIPVYRSDAFIADDAGRPLPAGETGEICLRGPQVIAGYWQRPDATSDAFINGYLRTGDVAYMDEDGWIFIVDRKKDMINASGYKVWPKEVEDVIYTHPAIREAAVIGVPDEYRGETVKAVVSLRPGMLLRPEELIDYCRERMAAYKYPREVEVIPELPKTLTGKILRRELRQGRIDPVA</sequence>
<dbReference type="InterPro" id="IPR025110">
    <property type="entry name" value="AMP-bd_C"/>
</dbReference>
<evidence type="ECO:0000313" key="5">
    <source>
        <dbReference type="Proteomes" id="UP000887222"/>
    </source>
</evidence>
<evidence type="ECO:0000259" key="3">
    <source>
        <dbReference type="Pfam" id="PF13193"/>
    </source>
</evidence>
<feature type="region of interest" description="Disordered" evidence="1">
    <location>
        <begin position="1"/>
        <end position="34"/>
    </location>
</feature>
<feature type="domain" description="AMP-dependent synthetase/ligase" evidence="2">
    <location>
        <begin position="42"/>
        <end position="425"/>
    </location>
</feature>
<dbReference type="EMBL" id="BPMK01000012">
    <property type="protein sequence ID" value="GIZ52791.1"/>
    <property type="molecule type" value="Genomic_DNA"/>
</dbReference>
<dbReference type="Gene3D" id="3.30.300.30">
    <property type="match status" value="1"/>
</dbReference>
<dbReference type="RefSeq" id="WP_238482447.1">
    <property type="nucleotide sequence ID" value="NZ_BPMK01000012.1"/>
</dbReference>
<dbReference type="Pfam" id="PF00501">
    <property type="entry name" value="AMP-binding"/>
    <property type="match status" value="1"/>
</dbReference>
<dbReference type="InterPro" id="IPR050237">
    <property type="entry name" value="ATP-dep_AMP-bd_enzyme"/>
</dbReference>
<proteinExistence type="predicted"/>
<evidence type="ECO:0000259" key="2">
    <source>
        <dbReference type="Pfam" id="PF00501"/>
    </source>
</evidence>
<accession>A0ABQ4Q709</accession>
<evidence type="ECO:0000313" key="4">
    <source>
        <dbReference type="EMBL" id="GIZ52791.1"/>
    </source>
</evidence>
<dbReference type="InterPro" id="IPR045851">
    <property type="entry name" value="AMP-bd_C_sf"/>
</dbReference>
<dbReference type="InterPro" id="IPR020845">
    <property type="entry name" value="AMP-binding_CS"/>
</dbReference>
<name>A0ABQ4Q709_9BURK</name>
<evidence type="ECO:0000256" key="1">
    <source>
        <dbReference type="SAM" id="MobiDB-lite"/>
    </source>
</evidence>
<keyword evidence="5" id="KW-1185">Reference proteome</keyword>
<dbReference type="PROSITE" id="PS00455">
    <property type="entry name" value="AMP_BINDING"/>
    <property type="match status" value="1"/>
</dbReference>
<gene>
    <name evidence="4" type="ORF">NCCP691_28050</name>
</gene>
<protein>
    <recommendedName>
        <fullName evidence="6">Long-chain acyl-CoA synthetase</fullName>
    </recommendedName>
</protein>
<evidence type="ECO:0008006" key="6">
    <source>
        <dbReference type="Google" id="ProtNLM"/>
    </source>
</evidence>
<dbReference type="PANTHER" id="PTHR43767:SF1">
    <property type="entry name" value="NONRIBOSOMAL PEPTIDE SYNTHASE PES1 (EUROFUNG)-RELATED"/>
    <property type="match status" value="1"/>
</dbReference>
<feature type="domain" description="AMP-binding enzyme C-terminal" evidence="3">
    <location>
        <begin position="475"/>
        <end position="550"/>
    </location>
</feature>
<dbReference type="Proteomes" id="UP000887222">
    <property type="component" value="Unassembled WGS sequence"/>
</dbReference>
<dbReference type="InterPro" id="IPR042099">
    <property type="entry name" value="ANL_N_sf"/>
</dbReference>
<dbReference type="PANTHER" id="PTHR43767">
    <property type="entry name" value="LONG-CHAIN-FATTY-ACID--COA LIGASE"/>
    <property type="match status" value="1"/>
</dbReference>
<reference evidence="4 5" key="1">
    <citation type="journal article" date="2022" name="Int. J. Syst. Evol. Microbiol.">
        <title>Noviherbaspirillum aridicola sp. nov., isolated from an arid soil in Pakistan.</title>
        <authorList>
            <person name="Khan I.U."/>
            <person name="Saqib M."/>
            <person name="Amin A."/>
            <person name="Hussain F."/>
            <person name="Li L."/>
            <person name="Liu Y.H."/>
            <person name="Fang B.Z."/>
            <person name="Ahmed I."/>
            <person name="Li W.J."/>
        </authorList>
    </citation>
    <scope>NUCLEOTIDE SEQUENCE [LARGE SCALE GENOMIC DNA]</scope>
    <source>
        <strain evidence="4 5">NCCP-691</strain>
    </source>
</reference>
<dbReference type="InterPro" id="IPR000873">
    <property type="entry name" value="AMP-dep_synth/lig_dom"/>
</dbReference>
<dbReference type="SUPFAM" id="SSF56801">
    <property type="entry name" value="Acetyl-CoA synthetase-like"/>
    <property type="match status" value="1"/>
</dbReference>
<comment type="caution">
    <text evidence="4">The sequence shown here is derived from an EMBL/GenBank/DDBJ whole genome shotgun (WGS) entry which is preliminary data.</text>
</comment>
<dbReference type="Gene3D" id="3.40.50.12780">
    <property type="entry name" value="N-terminal domain of ligase-like"/>
    <property type="match status" value="1"/>
</dbReference>